<evidence type="ECO:0000259" key="6">
    <source>
        <dbReference type="PROSITE" id="PS51198"/>
    </source>
</evidence>
<dbReference type="GO" id="GO:0005524">
    <property type="term" value="F:ATP binding"/>
    <property type="evidence" value="ECO:0007669"/>
    <property type="project" value="UniProtKB-UniRule"/>
</dbReference>
<evidence type="ECO:0000256" key="4">
    <source>
        <dbReference type="ARBA" id="ARBA00022840"/>
    </source>
</evidence>
<keyword evidence="2 5" id="KW-0378">Hydrolase</keyword>
<dbReference type="SUPFAM" id="SSF52540">
    <property type="entry name" value="P-loop containing nucleoside triphosphate hydrolases"/>
    <property type="match status" value="1"/>
</dbReference>
<gene>
    <name evidence="7" type="ORF">A8926_7813</name>
</gene>
<dbReference type="GO" id="GO:0005829">
    <property type="term" value="C:cytosol"/>
    <property type="evidence" value="ECO:0007669"/>
    <property type="project" value="TreeGrafter"/>
</dbReference>
<feature type="binding site" evidence="5">
    <location>
        <begin position="235"/>
        <end position="242"/>
    </location>
    <ligand>
        <name>ATP</name>
        <dbReference type="ChEBI" id="CHEBI:30616"/>
    </ligand>
</feature>
<evidence type="ECO:0000256" key="1">
    <source>
        <dbReference type="ARBA" id="ARBA00022741"/>
    </source>
</evidence>
<dbReference type="Pfam" id="PF13538">
    <property type="entry name" value="UvrD_C_2"/>
    <property type="match status" value="1"/>
</dbReference>
<reference evidence="7" key="1">
    <citation type="submission" date="2017-12" db="EMBL/GenBank/DDBJ databases">
        <title>Sequencing the genomes of 1000 Actinobacteria strains.</title>
        <authorList>
            <person name="Klenk H.-P."/>
        </authorList>
    </citation>
    <scope>NUCLEOTIDE SEQUENCE [LARGE SCALE GENOMIC DNA]</scope>
    <source>
        <strain evidence="7">DSM 44228</strain>
    </source>
</reference>
<dbReference type="InterPro" id="IPR000212">
    <property type="entry name" value="DNA_helicase_UvrD/REP"/>
</dbReference>
<dbReference type="GO" id="GO:0003677">
    <property type="term" value="F:DNA binding"/>
    <property type="evidence" value="ECO:0007669"/>
    <property type="project" value="InterPro"/>
</dbReference>
<dbReference type="InterPro" id="IPR027785">
    <property type="entry name" value="UvrD-like_helicase_C"/>
</dbReference>
<proteinExistence type="predicted"/>
<keyword evidence="8" id="KW-1185">Reference proteome</keyword>
<dbReference type="Pfam" id="PF00580">
    <property type="entry name" value="UvrD-helicase"/>
    <property type="match status" value="1"/>
</dbReference>
<dbReference type="GO" id="GO:0016787">
    <property type="term" value="F:hydrolase activity"/>
    <property type="evidence" value="ECO:0007669"/>
    <property type="project" value="UniProtKB-UniRule"/>
</dbReference>
<dbReference type="AlphaFoldDB" id="A0A2N3Y9R2"/>
<evidence type="ECO:0000313" key="7">
    <source>
        <dbReference type="EMBL" id="PKW19635.1"/>
    </source>
</evidence>
<dbReference type="InterPro" id="IPR027417">
    <property type="entry name" value="P-loop_NTPase"/>
</dbReference>
<protein>
    <submittedName>
        <fullName evidence="7">DNA helicase IV</fullName>
    </submittedName>
</protein>
<dbReference type="STRING" id="994479.GCA_000194155_00342"/>
<dbReference type="Gene3D" id="3.40.50.300">
    <property type="entry name" value="P-loop containing nucleotide triphosphate hydrolases"/>
    <property type="match status" value="3"/>
</dbReference>
<dbReference type="PROSITE" id="PS51198">
    <property type="entry name" value="UVRD_HELICASE_ATP_BIND"/>
    <property type="match status" value="1"/>
</dbReference>
<evidence type="ECO:0000313" key="8">
    <source>
        <dbReference type="Proteomes" id="UP000233786"/>
    </source>
</evidence>
<dbReference type="GO" id="GO:0000725">
    <property type="term" value="P:recombinational repair"/>
    <property type="evidence" value="ECO:0007669"/>
    <property type="project" value="TreeGrafter"/>
</dbReference>
<name>A0A2N3Y9R2_SACSN</name>
<comment type="caution">
    <text evidence="7">The sequence shown here is derived from an EMBL/GenBank/DDBJ whole genome shotgun (WGS) entry which is preliminary data.</text>
</comment>
<organism evidence="7 8">
    <name type="scientific">Saccharopolyspora spinosa</name>
    <dbReference type="NCBI Taxonomy" id="60894"/>
    <lineage>
        <taxon>Bacteria</taxon>
        <taxon>Bacillati</taxon>
        <taxon>Actinomycetota</taxon>
        <taxon>Actinomycetes</taxon>
        <taxon>Pseudonocardiales</taxon>
        <taxon>Pseudonocardiaceae</taxon>
        <taxon>Saccharopolyspora</taxon>
    </lineage>
</organism>
<keyword evidence="3 5" id="KW-0347">Helicase</keyword>
<evidence type="ECO:0000256" key="5">
    <source>
        <dbReference type="PROSITE-ProRule" id="PRU00560"/>
    </source>
</evidence>
<feature type="domain" description="UvrD-like helicase ATP-binding" evidence="6">
    <location>
        <begin position="214"/>
        <end position="577"/>
    </location>
</feature>
<keyword evidence="4 5" id="KW-0067">ATP-binding</keyword>
<dbReference type="Proteomes" id="UP000233786">
    <property type="component" value="Unassembled WGS sequence"/>
</dbReference>
<evidence type="ECO:0000256" key="3">
    <source>
        <dbReference type="ARBA" id="ARBA00022806"/>
    </source>
</evidence>
<dbReference type="PANTHER" id="PTHR11070:SF45">
    <property type="entry name" value="DNA 3'-5' HELICASE"/>
    <property type="match status" value="1"/>
</dbReference>
<evidence type="ECO:0000256" key="2">
    <source>
        <dbReference type="ARBA" id="ARBA00022801"/>
    </source>
</evidence>
<dbReference type="PANTHER" id="PTHR11070">
    <property type="entry name" value="UVRD / RECB / PCRA DNA HELICASE FAMILY MEMBER"/>
    <property type="match status" value="1"/>
</dbReference>
<dbReference type="EMBL" id="PJNB01000001">
    <property type="protein sequence ID" value="PKW19635.1"/>
    <property type="molecule type" value="Genomic_DNA"/>
</dbReference>
<keyword evidence="1 5" id="KW-0547">Nucleotide-binding</keyword>
<dbReference type="GO" id="GO:0043138">
    <property type="term" value="F:3'-5' DNA helicase activity"/>
    <property type="evidence" value="ECO:0007669"/>
    <property type="project" value="TreeGrafter"/>
</dbReference>
<dbReference type="InterPro" id="IPR014016">
    <property type="entry name" value="UvrD-like_ATP-bd"/>
</dbReference>
<accession>A0A2N3Y9R2</accession>
<sequence>MRVLSSWEQQTGIAAGRRLTGLPTAPDGENDTVSEASIKQAEIAVEQQHVDRVYARLGELRAEAEAMRDKSYEYGQEATPEALNERDVMLYHANRTLQALNAESEGLVFGRLDFADGDAVHIGRLGIRDPQFDNLLVDWRAPLAAAFYQATPEQPLDVVRRRVIRSSREEVVDLSDDLLDPDRAPADMRVIGDGALMAALTRSRGDSMRNIVATIQKEQDDAIRAPEGGVTEITGGPGTGKTAVALHRAAYLLYRDQRRLGGPGVLVVGPSPVFMSYISRVLPSMGEHNVELRALGEVLDGIGTAKIDDPRTAEVKGSSLMVKVLRRALRLPPPDAPEKLQLFYRGTVLKLQADDLRRIRRSLHGKGGQPNRSRMRAADALLEALWQKAKQAADEDFQPDRERLITEIGDRIEFHRFLVAWWPPLYPMQVLRWLSDPARLSLAARRLLSAEEVDLLAKSWTEVTEWTVADIALIDELRVLAGPPPKRRRTAPDAEQSRRAVNYDEYAHVVIDEAQDLSPIQWRMVGRRGRHASWTVVGDPVQSSWPDPAEAAAAREEALSEQRTHRRFTLHTNYRNSAEIFAVAADAVRDLVPADDLPVAVRTTGIDPAVREVSADELPRETRTAAAELVAAAEGTVGVITTMARRDEVREWLSTVDGSEAGSDRLRVVGSLEAKGMEYDAVVVVDPDGLAAESSTGRRALYVALSRATQLLTVLRTP</sequence>